<organism evidence="2 3">
    <name type="scientific">Bifidobacterium stellenboschense</name>
    <dbReference type="NCBI Taxonomy" id="762211"/>
    <lineage>
        <taxon>Bacteria</taxon>
        <taxon>Bacillati</taxon>
        <taxon>Actinomycetota</taxon>
        <taxon>Actinomycetes</taxon>
        <taxon>Bifidobacteriales</taxon>
        <taxon>Bifidobacteriaceae</taxon>
        <taxon>Bifidobacterium</taxon>
    </lineage>
</organism>
<dbReference type="NCBIfam" id="TIGR01764">
    <property type="entry name" value="excise"/>
    <property type="match status" value="1"/>
</dbReference>
<proteinExistence type="predicted"/>
<accession>A0A087DPQ3</accession>
<dbReference type="STRING" id="762211.BSTEL_0224"/>
<sequence>MTTKTRTTTGDGMMTVDEVACLLRISQRTVGRILDSGAIPFEMVGRTGRRMVAADDVLRFKRESERRRRIALEGMREAAEEIGMYDTPDSRIPTRTR</sequence>
<dbReference type="SUPFAM" id="SSF46955">
    <property type="entry name" value="Putative DNA-binding domain"/>
    <property type="match status" value="1"/>
</dbReference>
<dbReference type="EMBL" id="JGZP01000012">
    <property type="protein sequence ID" value="KFI97503.1"/>
    <property type="molecule type" value="Genomic_DNA"/>
</dbReference>
<protein>
    <submittedName>
        <fullName evidence="2">MerR family regulatory protein</fullName>
    </submittedName>
</protein>
<dbReference type="InterPro" id="IPR041657">
    <property type="entry name" value="HTH_17"/>
</dbReference>
<evidence type="ECO:0000259" key="1">
    <source>
        <dbReference type="Pfam" id="PF12728"/>
    </source>
</evidence>
<gene>
    <name evidence="2" type="ORF">BSTEL_0224</name>
</gene>
<feature type="domain" description="Helix-turn-helix" evidence="1">
    <location>
        <begin position="13"/>
        <end position="63"/>
    </location>
</feature>
<dbReference type="InterPro" id="IPR009061">
    <property type="entry name" value="DNA-bd_dom_put_sf"/>
</dbReference>
<dbReference type="InterPro" id="IPR010093">
    <property type="entry name" value="SinI_DNA-bd"/>
</dbReference>
<evidence type="ECO:0000313" key="2">
    <source>
        <dbReference type="EMBL" id="KFI97503.1"/>
    </source>
</evidence>
<evidence type="ECO:0000313" key="3">
    <source>
        <dbReference type="Proteomes" id="UP000029004"/>
    </source>
</evidence>
<dbReference type="RefSeq" id="WP_051922886.1">
    <property type="nucleotide sequence ID" value="NZ_JGZP01000012.1"/>
</dbReference>
<dbReference type="Proteomes" id="UP000029004">
    <property type="component" value="Unassembled WGS sequence"/>
</dbReference>
<dbReference type="GO" id="GO:0003677">
    <property type="term" value="F:DNA binding"/>
    <property type="evidence" value="ECO:0007669"/>
    <property type="project" value="InterPro"/>
</dbReference>
<reference evidence="2 3" key="1">
    <citation type="submission" date="2014-03" db="EMBL/GenBank/DDBJ databases">
        <title>Genomics of Bifidobacteria.</title>
        <authorList>
            <person name="Ventura M."/>
            <person name="Milani C."/>
            <person name="Lugli G.A."/>
        </authorList>
    </citation>
    <scope>NUCLEOTIDE SEQUENCE [LARGE SCALE GENOMIC DNA]</scope>
    <source>
        <strain evidence="2 3">DSM 23968</strain>
    </source>
</reference>
<comment type="caution">
    <text evidence="2">The sequence shown here is derived from an EMBL/GenBank/DDBJ whole genome shotgun (WGS) entry which is preliminary data.</text>
</comment>
<dbReference type="AlphaFoldDB" id="A0A087DPQ3"/>
<dbReference type="OrthoDB" id="26212at2"/>
<keyword evidence="3" id="KW-1185">Reference proteome</keyword>
<name>A0A087DPQ3_9BIFI</name>
<dbReference type="Pfam" id="PF12728">
    <property type="entry name" value="HTH_17"/>
    <property type="match status" value="1"/>
</dbReference>